<dbReference type="SUPFAM" id="SSF49464">
    <property type="entry name" value="Carboxypeptidase regulatory domain-like"/>
    <property type="match status" value="1"/>
</dbReference>
<dbReference type="InterPro" id="IPR039426">
    <property type="entry name" value="TonB-dep_rcpt-like"/>
</dbReference>
<dbReference type="GO" id="GO:0009279">
    <property type="term" value="C:cell outer membrane"/>
    <property type="evidence" value="ECO:0007669"/>
    <property type="project" value="UniProtKB-SubCell"/>
</dbReference>
<dbReference type="InterPro" id="IPR023996">
    <property type="entry name" value="TonB-dep_OMP_SusC/RagA"/>
</dbReference>
<feature type="chain" id="PRO_5012432356" evidence="10">
    <location>
        <begin position="29"/>
        <end position="992"/>
    </location>
</feature>
<dbReference type="Proteomes" id="UP000184130">
    <property type="component" value="Unassembled WGS sequence"/>
</dbReference>
<dbReference type="NCBIfam" id="TIGR04057">
    <property type="entry name" value="SusC_RagA_signa"/>
    <property type="match status" value="1"/>
</dbReference>
<dbReference type="OrthoDB" id="9768177at2"/>
<keyword evidence="4 8" id="KW-0812">Transmembrane</keyword>
<comment type="similarity">
    <text evidence="8 9">Belongs to the TonB-dependent receptor family.</text>
</comment>
<keyword evidence="10" id="KW-0732">Signal</keyword>
<dbReference type="InterPro" id="IPR000531">
    <property type="entry name" value="Beta-barrel_TonB"/>
</dbReference>
<dbReference type="AlphaFoldDB" id="A0A1M6T0C4"/>
<evidence type="ECO:0000256" key="2">
    <source>
        <dbReference type="ARBA" id="ARBA00022448"/>
    </source>
</evidence>
<dbReference type="FunFam" id="2.170.130.10:FF:000008">
    <property type="entry name" value="SusC/RagA family TonB-linked outer membrane protein"/>
    <property type="match status" value="1"/>
</dbReference>
<dbReference type="PROSITE" id="PS52016">
    <property type="entry name" value="TONB_DEPENDENT_REC_3"/>
    <property type="match status" value="1"/>
</dbReference>
<evidence type="ECO:0000259" key="12">
    <source>
        <dbReference type="Pfam" id="PF07715"/>
    </source>
</evidence>
<evidence type="ECO:0000256" key="3">
    <source>
        <dbReference type="ARBA" id="ARBA00022452"/>
    </source>
</evidence>
<evidence type="ECO:0000256" key="9">
    <source>
        <dbReference type="RuleBase" id="RU003357"/>
    </source>
</evidence>
<dbReference type="Gene3D" id="2.170.130.10">
    <property type="entry name" value="TonB-dependent receptor, plug domain"/>
    <property type="match status" value="1"/>
</dbReference>
<evidence type="ECO:0000256" key="1">
    <source>
        <dbReference type="ARBA" id="ARBA00004571"/>
    </source>
</evidence>
<evidence type="ECO:0000256" key="7">
    <source>
        <dbReference type="ARBA" id="ARBA00023237"/>
    </source>
</evidence>
<evidence type="ECO:0000313" key="13">
    <source>
        <dbReference type="EMBL" id="SHK50360.1"/>
    </source>
</evidence>
<accession>A0A1M6T0C4</accession>
<dbReference type="NCBIfam" id="TIGR04056">
    <property type="entry name" value="OMP_RagA_SusC"/>
    <property type="match status" value="1"/>
</dbReference>
<feature type="domain" description="TonB-dependent receptor-like beta-barrel" evidence="11">
    <location>
        <begin position="349"/>
        <end position="930"/>
    </location>
</feature>
<dbReference type="SUPFAM" id="SSF56935">
    <property type="entry name" value="Porins"/>
    <property type="match status" value="1"/>
</dbReference>
<keyword evidence="2 8" id="KW-0813">Transport</keyword>
<dbReference type="Pfam" id="PF13715">
    <property type="entry name" value="CarbopepD_reg_2"/>
    <property type="match status" value="1"/>
</dbReference>
<dbReference type="Gene3D" id="2.60.40.1120">
    <property type="entry name" value="Carboxypeptidase-like, regulatory domain"/>
    <property type="match status" value="1"/>
</dbReference>
<keyword evidence="3 8" id="KW-1134">Transmembrane beta strand</keyword>
<dbReference type="InterPro" id="IPR037066">
    <property type="entry name" value="Plug_dom_sf"/>
</dbReference>
<dbReference type="Pfam" id="PF00593">
    <property type="entry name" value="TonB_dep_Rec_b-barrel"/>
    <property type="match status" value="1"/>
</dbReference>
<dbReference type="RefSeq" id="WP_073205932.1">
    <property type="nucleotide sequence ID" value="NZ_FRBD01000004.1"/>
</dbReference>
<keyword evidence="6 8" id="KW-0472">Membrane</keyword>
<protein>
    <submittedName>
        <fullName evidence="13">TonB-linked outer membrane protein, SusC/RagA family</fullName>
    </submittedName>
</protein>
<reference evidence="13 14" key="1">
    <citation type="submission" date="2016-11" db="EMBL/GenBank/DDBJ databases">
        <authorList>
            <person name="Jaros S."/>
            <person name="Januszkiewicz K."/>
            <person name="Wedrychowicz H."/>
        </authorList>
    </citation>
    <scope>NUCLEOTIDE SEQUENCE [LARGE SCALE GENOMIC DNA]</scope>
    <source>
        <strain evidence="13 14">KHT3</strain>
    </source>
</reference>
<evidence type="ECO:0000313" key="14">
    <source>
        <dbReference type="Proteomes" id="UP000184130"/>
    </source>
</evidence>
<keyword evidence="7 8" id="KW-0998">Cell outer membrane</keyword>
<feature type="signal peptide" evidence="10">
    <location>
        <begin position="1"/>
        <end position="28"/>
    </location>
</feature>
<name>A0A1M6T0C4_XYLRU</name>
<gene>
    <name evidence="13" type="ORF">SAMN05216463_104151</name>
</gene>
<dbReference type="Pfam" id="PF07715">
    <property type="entry name" value="Plug"/>
    <property type="match status" value="1"/>
</dbReference>
<dbReference type="EMBL" id="FRBD01000004">
    <property type="protein sequence ID" value="SHK50360.1"/>
    <property type="molecule type" value="Genomic_DNA"/>
</dbReference>
<evidence type="ECO:0000256" key="6">
    <source>
        <dbReference type="ARBA" id="ARBA00023136"/>
    </source>
</evidence>
<comment type="subcellular location">
    <subcellularLocation>
        <location evidence="1 8">Cell outer membrane</location>
        <topology evidence="1 8">Multi-pass membrane protein</topology>
    </subcellularLocation>
</comment>
<feature type="domain" description="TonB-dependent receptor plug" evidence="12">
    <location>
        <begin position="119"/>
        <end position="225"/>
    </location>
</feature>
<evidence type="ECO:0000256" key="5">
    <source>
        <dbReference type="ARBA" id="ARBA00023077"/>
    </source>
</evidence>
<dbReference type="InterPro" id="IPR012910">
    <property type="entry name" value="Plug_dom"/>
</dbReference>
<dbReference type="FunFam" id="2.60.40.1120:FF:000003">
    <property type="entry name" value="Outer membrane protein Omp121"/>
    <property type="match status" value="1"/>
</dbReference>
<evidence type="ECO:0000256" key="10">
    <source>
        <dbReference type="SAM" id="SignalP"/>
    </source>
</evidence>
<dbReference type="Gene3D" id="2.40.170.20">
    <property type="entry name" value="TonB-dependent receptor, beta-barrel domain"/>
    <property type="match status" value="1"/>
</dbReference>
<evidence type="ECO:0000256" key="8">
    <source>
        <dbReference type="PROSITE-ProRule" id="PRU01360"/>
    </source>
</evidence>
<evidence type="ECO:0000256" key="4">
    <source>
        <dbReference type="ARBA" id="ARBA00022692"/>
    </source>
</evidence>
<keyword evidence="5 9" id="KW-0798">TonB box</keyword>
<evidence type="ECO:0000259" key="11">
    <source>
        <dbReference type="Pfam" id="PF00593"/>
    </source>
</evidence>
<dbReference type="InterPro" id="IPR023997">
    <property type="entry name" value="TonB-dep_OMP_SusC/RagA_CS"/>
</dbReference>
<organism evidence="13 14">
    <name type="scientific">Xylanibacter ruminicola</name>
    <name type="common">Prevotella ruminicola</name>
    <dbReference type="NCBI Taxonomy" id="839"/>
    <lineage>
        <taxon>Bacteria</taxon>
        <taxon>Pseudomonadati</taxon>
        <taxon>Bacteroidota</taxon>
        <taxon>Bacteroidia</taxon>
        <taxon>Bacteroidales</taxon>
        <taxon>Prevotellaceae</taxon>
        <taxon>Xylanibacter</taxon>
    </lineage>
</organism>
<proteinExistence type="inferred from homology"/>
<dbReference type="InterPro" id="IPR036942">
    <property type="entry name" value="Beta-barrel_TonB_sf"/>
</dbReference>
<dbReference type="InterPro" id="IPR008969">
    <property type="entry name" value="CarboxyPept-like_regulatory"/>
</dbReference>
<sequence>MKKRKNLNAMRRIVFVLFAMLLSLTVSAQKLKVTGEVIDDQNNPVIGASVFEKGTSNGAVTDLDGHFNMQVEKGATLQFSYIGYVTQNVKAAAQMKVVLKEDNNLLDEVVAIGYGAVKRKDVTTAVSSVSTKDLENRPIVSAAQGMQGKAAGLQISQANGQPGSAPTVRVRGTTSLNGSNNPLYVVDGVPFEDIDFLSADDIDDIQILKDASSAAIYGSRAANGVIIIGTKQGKQGVAKVSFNAHYSFSQVNHTPKVLNAWEYKELQDEIGLVNIPDGLTDQTDWMKETFRTGAVQNYQLQVTNGTDKLRYFLSGGYTKEDGVIHDTDFERYNFRAAVENDLRSWLRLNASVTYSDYTYRGGITSGTGANRGGVLLSVINTPTYASIWNPEKPEQYNNSFYGVNITSPLENIARSKDNRTNYNKLIATGKATITFLPELQLTSSLSMERTQGTTMNFLDPHEIQYGRDTYGTGYDARSIRTTMTFDNILNYKKNFGVHGVDLMLGSSGTTDKSSNNWINGSNYANADIKTLNGANKISWTGTGSWAGHWAMQSFFARFNYNYNDTYLFTANLRADGSSKLAPGHRWGYFPSFSAAWRVTSEKFMKNVTWIDDLKIRGGWGQTGNQSGLGNNSYLASYNINRIQWFGEGNDANATPTRSQSSLSNPELTWETTTQTDIGIDVTVLKNRLTLYADYYYKKTSDMLMWITLPSGSAAANSLPYNGGEVVNKGFEFTISSKNIVGKNFKWNTDFNISFNRNELKSLKLTQIYYAAKTTDFVNEYVVRNTPGRPLGSFWGYISDGVDPETGELMYRDVNGDGMVSASDRTYIGDPNPDFTFGLTNTFSYKGLNLSVLIQGSYGNDVYNVGRMDTEGMYDGKNQTTRVLERWRVPGQITDVPKAGFEMHNSTYFLEDGSYIRLKDVSLSYDVPRNFLRKLHITKLQPYMSATNLITLTKYMGMDPEVNQNGNSGSVQGLDWGTYPLCKSFSIGLKVEF</sequence>